<dbReference type="eggNOG" id="ENOG503415P">
    <property type="taxonomic scope" value="Bacteria"/>
</dbReference>
<dbReference type="Proteomes" id="UP000002785">
    <property type="component" value="Chromosome"/>
</dbReference>
<accession>B5HPI5</accession>
<keyword evidence="3" id="KW-1185">Reference proteome</keyword>
<proteinExistence type="predicted"/>
<reference evidence="2" key="1">
    <citation type="submission" date="2009-10" db="EMBL/GenBank/DDBJ databases">
        <title>The genome sequence of Streptomyces sviceus strain ATCC 29083.</title>
        <authorList>
            <consortium name="The Broad Institute Genome Sequencing Platform"/>
            <consortium name="Broad Institute Microbial Sequencing Center"/>
            <person name="Fischbach M."/>
            <person name="Godfrey P."/>
            <person name="Ward D."/>
            <person name="Young S."/>
            <person name="Zeng Q."/>
            <person name="Koehrsen M."/>
            <person name="Alvarado L."/>
            <person name="Berlin A.M."/>
            <person name="Bochicchio J."/>
            <person name="Borenstein D."/>
            <person name="Chapman S.B."/>
            <person name="Chen Z."/>
            <person name="Engels R."/>
            <person name="Freedman E."/>
            <person name="Gellesch M."/>
            <person name="Goldberg J."/>
            <person name="Griggs A."/>
            <person name="Gujja S."/>
            <person name="Heilman E.R."/>
            <person name="Heiman D.I."/>
            <person name="Hepburn T.A."/>
            <person name="Howarth C."/>
            <person name="Jen D."/>
            <person name="Larson L."/>
            <person name="Lewis B."/>
            <person name="Mehta T."/>
            <person name="Park D."/>
            <person name="Pearson M."/>
            <person name="Richards J."/>
            <person name="Roberts A."/>
            <person name="Saif S."/>
            <person name="Shea T.D."/>
            <person name="Shenoy N."/>
            <person name="Sisk P."/>
            <person name="Stolte C."/>
            <person name="Sykes S.N."/>
            <person name="Thomson T."/>
            <person name="Walk T."/>
            <person name="White J."/>
            <person name="Yandava C."/>
            <person name="Straight P."/>
            <person name="Clardy J."/>
            <person name="Hung D."/>
            <person name="Kolter R."/>
            <person name="Mekalanos J."/>
            <person name="Walker S."/>
            <person name="Walsh C.T."/>
            <person name="Wieland-Brown L.C."/>
            <person name="Haas B."/>
            <person name="Nusbaum C."/>
            <person name="Birren B."/>
        </authorList>
    </citation>
    <scope>NUCLEOTIDE SEQUENCE [LARGE SCALE GENOMIC DNA]</scope>
    <source>
        <strain evidence="2">ATCC 29083</strain>
    </source>
</reference>
<sequence length="267" mass="30224">MPTAFDTKLAAAPGTLPTQVAVRGRKASAGHWTSHDLSRRRCQPPRPGEPMKLAITIHEARLGTAEFKVIRPARPLVHAVLIDHDRHLDTYLDQDAARRIGALWKLAASSPRSLVHLQMRGNRGPSRELPEDGTRQLDLVLLHHSLQFAPSRWKEVRGRLGPGRPQTVTLPGPEHTDEAVIDHEARHYQENRDLFHQHLRAETLFMTGSAKAFRDTARHFFDVARNGPGYVPVHPSRPHFCTEFHSNDGILGDAREIHIEYRDQWDS</sequence>
<evidence type="ECO:0000313" key="3">
    <source>
        <dbReference type="Proteomes" id="UP000002785"/>
    </source>
</evidence>
<evidence type="ECO:0000313" key="2">
    <source>
        <dbReference type="EMBL" id="EDY54761.1"/>
    </source>
</evidence>
<name>B5HPI5_STRX2</name>
<dbReference type="HOGENOM" id="CLU_1244785_0_0_11"/>
<dbReference type="AlphaFoldDB" id="B5HPI5"/>
<organism evidence="2 3">
    <name type="scientific">Streptomyces sviceus (strain ATCC 29083 / DSM 924 / JCM 4929 / NBRC 13980 / NCIMB 11184 / NRRL 5439 / UC 5370)</name>
    <dbReference type="NCBI Taxonomy" id="463191"/>
    <lineage>
        <taxon>Bacteria</taxon>
        <taxon>Bacillati</taxon>
        <taxon>Actinomycetota</taxon>
        <taxon>Actinomycetes</taxon>
        <taxon>Kitasatosporales</taxon>
        <taxon>Streptomycetaceae</taxon>
        <taxon>Streptomyces</taxon>
    </lineage>
</organism>
<evidence type="ECO:0000256" key="1">
    <source>
        <dbReference type="SAM" id="MobiDB-lite"/>
    </source>
</evidence>
<feature type="region of interest" description="Disordered" evidence="1">
    <location>
        <begin position="29"/>
        <end position="48"/>
    </location>
</feature>
<dbReference type="EMBL" id="CM000951">
    <property type="protein sequence ID" value="EDY54761.1"/>
    <property type="molecule type" value="Genomic_DNA"/>
</dbReference>
<gene>
    <name evidence="2" type="ORF">SSEG_08625</name>
</gene>
<protein>
    <submittedName>
        <fullName evidence="2">Uncharacterized protein</fullName>
    </submittedName>
</protein>